<dbReference type="PROSITE" id="PS51257">
    <property type="entry name" value="PROKAR_LIPOPROTEIN"/>
    <property type="match status" value="1"/>
</dbReference>
<keyword evidence="2" id="KW-0812">Transmembrane</keyword>
<dbReference type="Proteomes" id="UP000077628">
    <property type="component" value="Unassembled WGS sequence"/>
</dbReference>
<keyword evidence="2" id="KW-0564">Palmitate</keyword>
<name>A0A177NXY1_9GAMM</name>
<accession>A0A177NXY1</accession>
<dbReference type="Gene3D" id="2.20.200.10">
    <property type="entry name" value="Outer membrane efflux proteins (OEP)"/>
    <property type="match status" value="1"/>
</dbReference>
<dbReference type="InterPro" id="IPR003423">
    <property type="entry name" value="OMP_efflux"/>
</dbReference>
<dbReference type="AlphaFoldDB" id="A0A177NXY1"/>
<feature type="signal peptide" evidence="2">
    <location>
        <begin position="1"/>
        <end position="20"/>
    </location>
</feature>
<dbReference type="PANTHER" id="PTHR30203:SF29">
    <property type="entry name" value="PROTEIN CYAE"/>
    <property type="match status" value="1"/>
</dbReference>
<evidence type="ECO:0000256" key="2">
    <source>
        <dbReference type="RuleBase" id="RU362097"/>
    </source>
</evidence>
<dbReference type="EMBL" id="LUUK01000069">
    <property type="protein sequence ID" value="OAI22927.1"/>
    <property type="molecule type" value="Genomic_DNA"/>
</dbReference>
<keyword evidence="2" id="KW-0472">Membrane</keyword>
<dbReference type="InterPro" id="IPR010131">
    <property type="entry name" value="MdtP/NodT-like"/>
</dbReference>
<comment type="caution">
    <text evidence="4">The sequence shown here is derived from an EMBL/GenBank/DDBJ whole genome shotgun (WGS) entry which is preliminary data.</text>
</comment>
<dbReference type="PANTHER" id="PTHR30203">
    <property type="entry name" value="OUTER MEMBRANE CATION EFFLUX PROTEIN"/>
    <property type="match status" value="1"/>
</dbReference>
<dbReference type="GO" id="GO:0009279">
    <property type="term" value="C:cell outer membrane"/>
    <property type="evidence" value="ECO:0007669"/>
    <property type="project" value="UniProtKB-SubCell"/>
</dbReference>
<dbReference type="Gene3D" id="1.20.1600.10">
    <property type="entry name" value="Outer membrane efflux proteins (OEP)"/>
    <property type="match status" value="1"/>
</dbReference>
<feature type="region of interest" description="Disordered" evidence="3">
    <location>
        <begin position="499"/>
        <end position="518"/>
    </location>
</feature>
<dbReference type="Pfam" id="PF02321">
    <property type="entry name" value="OEP"/>
    <property type="match status" value="2"/>
</dbReference>
<protein>
    <submittedName>
        <fullName evidence="4">RND transporter</fullName>
    </submittedName>
</protein>
<dbReference type="RefSeq" id="WP_064026177.1">
    <property type="nucleotide sequence ID" value="NZ_LUUK01000069.1"/>
</dbReference>
<keyword evidence="5" id="KW-1185">Reference proteome</keyword>
<dbReference type="OrthoDB" id="9770517at2"/>
<keyword evidence="2" id="KW-1134">Transmembrane beta strand</keyword>
<sequence>MKKFNLFHFGPILLALSGCALDGGLLTTVGPDYHSPEPPTAQRWYAKQSALDGLPVAHQGDLSWLSKWWERYGDPALDRLLAAAQQESASVAKAKAQIVEARGNLVSSESVFLPSLDSSLSSTRSNFSMGGTPSLRNQHQLSVQSSWEVDLFGGLARQREASISQLQARTASWHDARVAVAAELANAYLAYRYCEAQALLNKEDAESRQASAQLTSMAGSAGFRSPSDVALANASATEGSNLLLKQQAQCERSVKGLVALTGLPEPQIRTLLGNTPQRMAQLPKPPPFQVTAVPANVIRQRPDIASAERDMAAASAKIGVEQAKRFPKLSLSGNITPVFQNINGAALTLAETWSYGPTLSLPLFDAGKRAANVETAEAQYQSAIAQYRAAVRTAVKEVEEALVRLASAGQRLPLARTAAADYQAHFAATRQLYEVGLGNLIDAETARRNAFAAQLAVTELEQEQVSAWIALYRAVGGSWEDRATEQAASVAERLPGQAENPSINIISQPSNQLSGNQS</sequence>
<evidence type="ECO:0000256" key="1">
    <source>
        <dbReference type="ARBA" id="ARBA00007613"/>
    </source>
</evidence>
<gene>
    <name evidence="4" type="ORF">A1355_22160</name>
</gene>
<keyword evidence="2" id="KW-0732">Signal</keyword>
<keyword evidence="2" id="KW-0449">Lipoprotein</keyword>
<dbReference type="GO" id="GO:0015562">
    <property type="term" value="F:efflux transmembrane transporter activity"/>
    <property type="evidence" value="ECO:0007669"/>
    <property type="project" value="InterPro"/>
</dbReference>
<comment type="subcellular location">
    <subcellularLocation>
        <location evidence="2">Cell outer membrane</location>
        <topology evidence="2">Lipid-anchor</topology>
    </subcellularLocation>
</comment>
<evidence type="ECO:0000313" key="4">
    <source>
        <dbReference type="EMBL" id="OAI22927.1"/>
    </source>
</evidence>
<reference evidence="5" key="1">
    <citation type="submission" date="2016-03" db="EMBL/GenBank/DDBJ databases">
        <authorList>
            <person name="Heylen K."/>
            <person name="De Vos P."/>
            <person name="Vekeman B."/>
        </authorList>
    </citation>
    <scope>NUCLEOTIDE SEQUENCE [LARGE SCALE GENOMIC DNA]</scope>
    <source>
        <strain evidence="5">R-45383</strain>
    </source>
</reference>
<dbReference type="NCBIfam" id="TIGR01845">
    <property type="entry name" value="outer_NodT"/>
    <property type="match status" value="1"/>
</dbReference>
<dbReference type="STRING" id="702114.A1355_22160"/>
<comment type="similarity">
    <text evidence="1 2">Belongs to the outer membrane factor (OMF) (TC 1.B.17) family.</text>
</comment>
<evidence type="ECO:0000256" key="3">
    <source>
        <dbReference type="SAM" id="MobiDB-lite"/>
    </source>
</evidence>
<organism evidence="4 5">
    <name type="scientific">Methylomonas koyamae</name>
    <dbReference type="NCBI Taxonomy" id="702114"/>
    <lineage>
        <taxon>Bacteria</taxon>
        <taxon>Pseudomonadati</taxon>
        <taxon>Pseudomonadota</taxon>
        <taxon>Gammaproteobacteria</taxon>
        <taxon>Methylococcales</taxon>
        <taxon>Methylococcaceae</taxon>
        <taxon>Methylomonas</taxon>
    </lineage>
</organism>
<feature type="chain" id="PRO_5007949236" evidence="2">
    <location>
        <begin position="21"/>
        <end position="518"/>
    </location>
</feature>
<dbReference type="SUPFAM" id="SSF56954">
    <property type="entry name" value="Outer membrane efflux proteins (OEP)"/>
    <property type="match status" value="1"/>
</dbReference>
<evidence type="ECO:0000313" key="5">
    <source>
        <dbReference type="Proteomes" id="UP000077628"/>
    </source>
</evidence>
<proteinExistence type="inferred from homology"/>